<evidence type="ECO:0000313" key="2">
    <source>
        <dbReference type="Proteomes" id="UP000652430"/>
    </source>
</evidence>
<comment type="caution">
    <text evidence="1">The sequence shown here is derived from an EMBL/GenBank/DDBJ whole genome shotgun (WGS) entry which is preliminary data.</text>
</comment>
<evidence type="ECO:0008006" key="3">
    <source>
        <dbReference type="Google" id="ProtNLM"/>
    </source>
</evidence>
<evidence type="ECO:0000313" key="1">
    <source>
        <dbReference type="EMBL" id="GHH15347.1"/>
    </source>
</evidence>
<name>A0ABQ3LGD6_9SPHN</name>
<organism evidence="1 2">
    <name type="scientific">Sphingomonas glacialis</name>
    <dbReference type="NCBI Taxonomy" id="658225"/>
    <lineage>
        <taxon>Bacteria</taxon>
        <taxon>Pseudomonadati</taxon>
        <taxon>Pseudomonadota</taxon>
        <taxon>Alphaproteobacteria</taxon>
        <taxon>Sphingomonadales</taxon>
        <taxon>Sphingomonadaceae</taxon>
        <taxon>Sphingomonas</taxon>
    </lineage>
</organism>
<proteinExistence type="predicted"/>
<dbReference type="Proteomes" id="UP000652430">
    <property type="component" value="Unassembled WGS sequence"/>
</dbReference>
<gene>
    <name evidence="1" type="ORF">GCM10008023_18080</name>
</gene>
<dbReference type="EMBL" id="BNAQ01000002">
    <property type="protein sequence ID" value="GHH15347.1"/>
    <property type="molecule type" value="Genomic_DNA"/>
</dbReference>
<accession>A0ABQ3LGD6</accession>
<protein>
    <recommendedName>
        <fullName evidence="3">Porin</fullName>
    </recommendedName>
</protein>
<sequence>MGFADMILPLLVALQTADSPEPQRAARASVDLPAAWHPGGCSSTEPSRDIVVCGKRDAGEQYRVRPLPEKYAEVGGPGIGVDLGKGARGNLHTEPGATIDGKLAKRILFTVTMPF</sequence>
<reference evidence="2" key="1">
    <citation type="journal article" date="2019" name="Int. J. Syst. Evol. Microbiol.">
        <title>The Global Catalogue of Microorganisms (GCM) 10K type strain sequencing project: providing services to taxonomists for standard genome sequencing and annotation.</title>
        <authorList>
            <consortium name="The Broad Institute Genomics Platform"/>
            <consortium name="The Broad Institute Genome Sequencing Center for Infectious Disease"/>
            <person name="Wu L."/>
            <person name="Ma J."/>
        </authorList>
    </citation>
    <scope>NUCLEOTIDE SEQUENCE [LARGE SCALE GENOMIC DNA]</scope>
    <source>
        <strain evidence="2">CGMCC 1.8957</strain>
    </source>
</reference>
<keyword evidence="2" id="KW-1185">Reference proteome</keyword>